<keyword evidence="2" id="KW-1185">Reference proteome</keyword>
<evidence type="ECO:0000313" key="1">
    <source>
        <dbReference type="EMBL" id="KAH9511721.1"/>
    </source>
</evidence>
<reference evidence="1" key="2">
    <citation type="journal article" date="2022" name="Res Sq">
        <title>Comparative Genomics Reveals Insights into the Divergent Evolution of Astigmatic Mites and Household Pest Adaptations.</title>
        <authorList>
            <person name="Xiong Q."/>
            <person name="Wan A.T.-Y."/>
            <person name="Liu X.-Y."/>
            <person name="Fung C.S.-H."/>
            <person name="Xiao X."/>
            <person name="Malainual N."/>
            <person name="Hou J."/>
            <person name="Wang L."/>
            <person name="Wang M."/>
            <person name="Yang K."/>
            <person name="Cui Y."/>
            <person name="Leung E."/>
            <person name="Nong W."/>
            <person name="Shin S.-K."/>
            <person name="Au S."/>
            <person name="Jeong K.Y."/>
            <person name="Chew F.T."/>
            <person name="Hui J."/>
            <person name="Leung T.F."/>
            <person name="Tungtrongchitr A."/>
            <person name="Zhong N."/>
            <person name="Liu Z."/>
            <person name="Tsui S."/>
        </authorList>
    </citation>
    <scope>NUCLEOTIDE SEQUENCE</scope>
    <source>
        <strain evidence="1">Derf</strain>
        <tissue evidence="1">Whole organism</tissue>
    </source>
</reference>
<name>A0A922HY18_DERFA</name>
<comment type="caution">
    <text evidence="1">The sequence shown here is derived from an EMBL/GenBank/DDBJ whole genome shotgun (WGS) entry which is preliminary data.</text>
</comment>
<evidence type="ECO:0000313" key="2">
    <source>
        <dbReference type="Proteomes" id="UP000790347"/>
    </source>
</evidence>
<accession>A0A922HY18</accession>
<proteinExistence type="predicted"/>
<dbReference type="EMBL" id="ASGP02000004">
    <property type="protein sequence ID" value="KAH9511721.1"/>
    <property type="molecule type" value="Genomic_DNA"/>
</dbReference>
<protein>
    <submittedName>
        <fullName evidence="1">Uncharacterized protein</fullName>
    </submittedName>
</protein>
<sequence>MAIYHYYCPLLNLTNELAKLVKKIANNIFLQCRNNQDMRKLNLGRQHRRRRRRRKKNQKQINFLLQTFPGFFWGVDVSQLRLKQIPSY</sequence>
<organism evidence="1 2">
    <name type="scientific">Dermatophagoides farinae</name>
    <name type="common">American house dust mite</name>
    <dbReference type="NCBI Taxonomy" id="6954"/>
    <lineage>
        <taxon>Eukaryota</taxon>
        <taxon>Metazoa</taxon>
        <taxon>Ecdysozoa</taxon>
        <taxon>Arthropoda</taxon>
        <taxon>Chelicerata</taxon>
        <taxon>Arachnida</taxon>
        <taxon>Acari</taxon>
        <taxon>Acariformes</taxon>
        <taxon>Sarcoptiformes</taxon>
        <taxon>Astigmata</taxon>
        <taxon>Psoroptidia</taxon>
        <taxon>Analgoidea</taxon>
        <taxon>Pyroglyphidae</taxon>
        <taxon>Dermatophagoidinae</taxon>
        <taxon>Dermatophagoides</taxon>
    </lineage>
</organism>
<dbReference type="AlphaFoldDB" id="A0A922HY18"/>
<gene>
    <name evidence="1" type="ORF">DERF_010160</name>
</gene>
<reference evidence="1" key="1">
    <citation type="submission" date="2013-05" db="EMBL/GenBank/DDBJ databases">
        <authorList>
            <person name="Yim A.K.Y."/>
            <person name="Chan T.F."/>
            <person name="Ji K.M."/>
            <person name="Liu X.Y."/>
            <person name="Zhou J.W."/>
            <person name="Li R.Q."/>
            <person name="Yang K.Y."/>
            <person name="Li J."/>
            <person name="Li M."/>
            <person name="Law P.T.W."/>
            <person name="Wu Y.L."/>
            <person name="Cai Z.L."/>
            <person name="Qin H."/>
            <person name="Bao Y."/>
            <person name="Leung R.K.K."/>
            <person name="Ng P.K.S."/>
            <person name="Zou J."/>
            <person name="Zhong X.J."/>
            <person name="Ran P.X."/>
            <person name="Zhong N.S."/>
            <person name="Liu Z.G."/>
            <person name="Tsui S.K.W."/>
        </authorList>
    </citation>
    <scope>NUCLEOTIDE SEQUENCE</scope>
    <source>
        <strain evidence="1">Derf</strain>
        <tissue evidence="1">Whole organism</tissue>
    </source>
</reference>
<dbReference type="Proteomes" id="UP000790347">
    <property type="component" value="Unassembled WGS sequence"/>
</dbReference>